<reference evidence="2" key="1">
    <citation type="submission" date="2019-11" db="EMBL/GenBank/DDBJ databases">
        <title>Genome sequence of Heliorestis convoluta strain HH, an alkaliphilic and minimalistic phototrophic bacterium from a soda lake in Egypt.</title>
        <authorList>
            <person name="Dewey E.D."/>
            <person name="Stokes L.M."/>
            <person name="Burchell B.M."/>
            <person name="Shaffer K.N."/>
            <person name="Huntington A.M."/>
            <person name="Baker J.M."/>
            <person name="Nadendla S."/>
            <person name="Giglio M.G."/>
            <person name="Touchman J.W."/>
            <person name="Blankenship R.E."/>
            <person name="Madigan M.T."/>
            <person name="Sattley W.M."/>
        </authorList>
    </citation>
    <scope>NUCLEOTIDE SEQUENCE [LARGE SCALE GENOMIC DNA]</scope>
    <source>
        <strain evidence="2">HH</strain>
    </source>
</reference>
<evidence type="ECO:0000313" key="2">
    <source>
        <dbReference type="Proteomes" id="UP000366051"/>
    </source>
</evidence>
<proteinExistence type="predicted"/>
<gene>
    <name evidence="1" type="ORF">FTV88_0751</name>
</gene>
<keyword evidence="2" id="KW-1185">Reference proteome</keyword>
<organism evidence="1 2">
    <name type="scientific">Heliorestis convoluta</name>
    <dbReference type="NCBI Taxonomy" id="356322"/>
    <lineage>
        <taxon>Bacteria</taxon>
        <taxon>Bacillati</taxon>
        <taxon>Bacillota</taxon>
        <taxon>Clostridia</taxon>
        <taxon>Eubacteriales</taxon>
        <taxon>Heliobacteriaceae</taxon>
        <taxon>Heliorestis</taxon>
    </lineage>
</organism>
<dbReference type="AlphaFoldDB" id="A0A5Q2MZM3"/>
<evidence type="ECO:0000313" key="1">
    <source>
        <dbReference type="EMBL" id="QGG46929.1"/>
    </source>
</evidence>
<dbReference type="KEGG" id="hcv:FTV88_0751"/>
<dbReference type="EMBL" id="CP045875">
    <property type="protein sequence ID" value="QGG46929.1"/>
    <property type="molecule type" value="Genomic_DNA"/>
</dbReference>
<protein>
    <submittedName>
        <fullName evidence="1">Uncharacterized protein</fullName>
    </submittedName>
</protein>
<name>A0A5Q2MZM3_9FIRM</name>
<dbReference type="RefSeq" id="WP_162007879.1">
    <property type="nucleotide sequence ID" value="NZ_CP045875.1"/>
</dbReference>
<accession>A0A5Q2MZM3</accession>
<sequence length="120" mass="13626">MLALFLLFMIQLTYLTFNSIDTYHKYLDTRQSITAEGIYIGSSKQKKEDHILIDLNGEVRTFIAPAALNLHSLQWNDRVAIQYGERTMMIGSLENITFTAPTLIPIPVDSSNTDTTDIQQ</sequence>
<dbReference type="Proteomes" id="UP000366051">
    <property type="component" value="Chromosome"/>
</dbReference>